<keyword evidence="8" id="KW-1185">Reference proteome</keyword>
<dbReference type="VEuPathDB" id="VectorBase:MDOA003018"/>
<dbReference type="Pfam" id="PF00567">
    <property type="entry name" value="TUDOR"/>
    <property type="match status" value="2"/>
</dbReference>
<dbReference type="PANTHER" id="PTHR16442:SF1">
    <property type="entry name" value="RING FINGER PROTEIN 17"/>
    <property type="match status" value="1"/>
</dbReference>
<dbReference type="CDD" id="cd00590">
    <property type="entry name" value="RRM_SF"/>
    <property type="match status" value="1"/>
</dbReference>
<dbReference type="InterPro" id="IPR035979">
    <property type="entry name" value="RBD_domain_sf"/>
</dbReference>
<dbReference type="PROSITE" id="PS50304">
    <property type="entry name" value="TUDOR"/>
    <property type="match status" value="2"/>
</dbReference>
<dbReference type="OrthoDB" id="10023235at2759"/>
<dbReference type="RefSeq" id="XP_005180793.1">
    <property type="nucleotide sequence ID" value="XM_005180736.3"/>
</dbReference>
<keyword evidence="3" id="KW-0862">Zinc</keyword>
<name>A0A1I8MAY2_MUSDO</name>
<dbReference type="SUPFAM" id="SSF144232">
    <property type="entry name" value="HIT/MYND zinc finger-like"/>
    <property type="match status" value="1"/>
</dbReference>
<dbReference type="Gene3D" id="2.40.50.90">
    <property type="match status" value="1"/>
</dbReference>
<dbReference type="SUPFAM" id="SSF54928">
    <property type="entry name" value="RNA-binding domain, RBD"/>
    <property type="match status" value="1"/>
</dbReference>
<protein>
    <submittedName>
        <fullName evidence="9">Protein vreteno</fullName>
    </submittedName>
</protein>
<dbReference type="SUPFAM" id="SSF63748">
    <property type="entry name" value="Tudor/PWWP/MBT"/>
    <property type="match status" value="2"/>
</dbReference>
<dbReference type="PANTHER" id="PTHR16442">
    <property type="entry name" value="RING FINGER PROTEIN 17"/>
    <property type="match status" value="1"/>
</dbReference>
<evidence type="ECO:0000256" key="1">
    <source>
        <dbReference type="ARBA" id="ARBA00022723"/>
    </source>
</evidence>
<evidence type="ECO:0000256" key="3">
    <source>
        <dbReference type="ARBA" id="ARBA00022833"/>
    </source>
</evidence>
<evidence type="ECO:0000256" key="2">
    <source>
        <dbReference type="ARBA" id="ARBA00022771"/>
    </source>
</evidence>
<dbReference type="GO" id="GO:0008270">
    <property type="term" value="F:zinc ion binding"/>
    <property type="evidence" value="ECO:0007669"/>
    <property type="project" value="UniProtKB-KW"/>
</dbReference>
<dbReference type="KEGG" id="mde:101894700"/>
<dbReference type="Gene3D" id="3.30.70.330">
    <property type="match status" value="1"/>
</dbReference>
<dbReference type="InterPro" id="IPR035437">
    <property type="entry name" value="SNase_OB-fold_sf"/>
</dbReference>
<dbReference type="InterPro" id="IPR002893">
    <property type="entry name" value="Znf_MYND"/>
</dbReference>
<reference evidence="7" key="1">
    <citation type="submission" date="2020-05" db="UniProtKB">
        <authorList>
            <consortium name="EnsemblMetazoa"/>
        </authorList>
    </citation>
    <scope>IDENTIFICATION</scope>
    <source>
        <strain evidence="7">Aabys</strain>
    </source>
</reference>
<evidence type="ECO:0000313" key="8">
    <source>
        <dbReference type="Proteomes" id="UP001652621"/>
    </source>
</evidence>
<dbReference type="STRING" id="7370.A0A1I8MAY2"/>
<dbReference type="Proteomes" id="UP001652621">
    <property type="component" value="Unplaced"/>
</dbReference>
<dbReference type="AlphaFoldDB" id="A0A1I8MAY2"/>
<dbReference type="eggNOG" id="KOG2039">
    <property type="taxonomic scope" value="Eukaryota"/>
</dbReference>
<feature type="domain" description="Tudor" evidence="5">
    <location>
        <begin position="604"/>
        <end position="663"/>
    </location>
</feature>
<proteinExistence type="predicted"/>
<dbReference type="InterPro" id="IPR012677">
    <property type="entry name" value="Nucleotide-bd_a/b_plait_sf"/>
</dbReference>
<dbReference type="SMART" id="SM00333">
    <property type="entry name" value="TUDOR"/>
    <property type="match status" value="2"/>
</dbReference>
<dbReference type="Gene3D" id="2.30.30.140">
    <property type="match status" value="2"/>
</dbReference>
<accession>A0A1I8MAY2</accession>
<evidence type="ECO:0000313" key="7">
    <source>
        <dbReference type="EnsemblMetazoa" id="MDOA003018-PA"/>
    </source>
</evidence>
<evidence type="ECO:0000259" key="6">
    <source>
        <dbReference type="PROSITE" id="PS50865"/>
    </source>
</evidence>
<organism evidence="7">
    <name type="scientific">Musca domestica</name>
    <name type="common">House fly</name>
    <dbReference type="NCBI Taxonomy" id="7370"/>
    <lineage>
        <taxon>Eukaryota</taxon>
        <taxon>Metazoa</taxon>
        <taxon>Ecdysozoa</taxon>
        <taxon>Arthropoda</taxon>
        <taxon>Hexapoda</taxon>
        <taxon>Insecta</taxon>
        <taxon>Pterygota</taxon>
        <taxon>Neoptera</taxon>
        <taxon>Endopterygota</taxon>
        <taxon>Diptera</taxon>
        <taxon>Brachycera</taxon>
        <taxon>Muscomorpha</taxon>
        <taxon>Muscoidea</taxon>
        <taxon>Muscidae</taxon>
        <taxon>Musca</taxon>
    </lineage>
</organism>
<dbReference type="GO" id="GO:0003676">
    <property type="term" value="F:nucleic acid binding"/>
    <property type="evidence" value="ECO:0007669"/>
    <property type="project" value="InterPro"/>
</dbReference>
<dbReference type="InterPro" id="IPR002999">
    <property type="entry name" value="Tudor"/>
</dbReference>
<dbReference type="GeneID" id="101894700"/>
<dbReference type="GO" id="GO:0005737">
    <property type="term" value="C:cytoplasm"/>
    <property type="evidence" value="ECO:0007669"/>
    <property type="project" value="UniProtKB-ARBA"/>
</dbReference>
<dbReference type="VEuPathDB" id="VectorBase:MDOMA2_007562"/>
<gene>
    <name evidence="7" type="primary">101894700</name>
    <name evidence="9" type="synonym">LOC101894700</name>
</gene>
<feature type="domain" description="Tudor" evidence="5">
    <location>
        <begin position="398"/>
        <end position="459"/>
    </location>
</feature>
<dbReference type="Pfam" id="PF01753">
    <property type="entry name" value="zf-MYND"/>
    <property type="match status" value="1"/>
</dbReference>
<dbReference type="PROSITE" id="PS50865">
    <property type="entry name" value="ZF_MYND_2"/>
    <property type="match status" value="1"/>
</dbReference>
<evidence type="ECO:0000259" key="5">
    <source>
        <dbReference type="PROSITE" id="PS50304"/>
    </source>
</evidence>
<keyword evidence="2 4" id="KW-0863">Zinc-finger</keyword>
<evidence type="ECO:0000256" key="4">
    <source>
        <dbReference type="PROSITE-ProRule" id="PRU00134"/>
    </source>
</evidence>
<dbReference type="EnsemblMetazoa" id="MDOA003018-RA">
    <property type="protein sequence ID" value="MDOA003018-PA"/>
    <property type="gene ID" value="MDOA003018"/>
</dbReference>
<evidence type="ECO:0000313" key="9">
    <source>
        <dbReference type="RefSeq" id="XP_005180793.1"/>
    </source>
</evidence>
<feature type="domain" description="MYND-type" evidence="6">
    <location>
        <begin position="266"/>
        <end position="301"/>
    </location>
</feature>
<dbReference type="Gene3D" id="6.10.140.2220">
    <property type="match status" value="1"/>
</dbReference>
<keyword evidence="1" id="KW-0479">Metal-binding</keyword>
<reference evidence="9" key="2">
    <citation type="submission" date="2025-04" db="UniProtKB">
        <authorList>
            <consortium name="RefSeq"/>
        </authorList>
    </citation>
    <scope>IDENTIFICATION</scope>
    <source>
        <strain evidence="9">Aabys</strain>
    </source>
</reference>
<sequence>MSDDNLNEGFHKWNPMEKDYKSVEFNQYCTGPGANLDSSLQLANNYNNGKATPTRDAPTPYLVFKNMPPKMSKTALRNICSKHGSVKSVRDSQKCDYFFVDFATVADMEATFRALENNNYGFQVFVGRHKKNLTPMDYNKENNIIAVQPRTTGIDYQNRTIRVSSKQLPRPIVEQNRQIEEDKCNGYPAEIFNNDAHYLEREDVNDPIKHSKFKYQTGRSYIQMSDNIREFVAKKCEESTGRFSPSTEKYVNKLNGFEKPSQIGKCNTCERECDTICSRCSTHYCSVECQRNDWQEHRYVCGKPKNLQKISLEHKKSQATITQSKPSAVECSKTLNSPNKNTTESYCNPQIPRSGNIVTITSISKTNIVFIRAKTYEDNMSYFKTIDGIQALGKKLKPLKDKPKCGNVVIAKFGDQYNRALVLNSDNSEKIFVNYMDYGNLDNLRLEDLYEAPIEFSEKPRHALPVILKDVPDCYMTEQIRNFMYSYLNGINVCIKYKPEDYQQEKGVYQVELIDETTQQNLNKMIVKLSKPTEPQSTNEICYIEYLQQKHLPSGENIELIVMDNSSMSTGCISCTTKPYAVEIQKFQKELQKYVEMIPKEGYAPRQDELCIVKYNEDGLWYRGRCLEVVGDGYPTILFIDYGNVSIVHIDDIRRYPTQFTYPIYTADCEIEGLPESCNEEIVAKLEELIPHGSIVKCNRVKAFSDDHFYSISLPDVIQRLSKCGLL</sequence>